<evidence type="ECO:0008006" key="3">
    <source>
        <dbReference type="Google" id="ProtNLM"/>
    </source>
</evidence>
<organism evidence="1 2">
    <name type="scientific">Candidatus Ordinivivax streblomastigis</name>
    <dbReference type="NCBI Taxonomy" id="2540710"/>
    <lineage>
        <taxon>Bacteria</taxon>
        <taxon>Pseudomonadati</taxon>
        <taxon>Bacteroidota</taxon>
        <taxon>Bacteroidia</taxon>
        <taxon>Bacteroidales</taxon>
        <taxon>Candidatus Ordinivivax</taxon>
    </lineage>
</organism>
<evidence type="ECO:0000313" key="1">
    <source>
        <dbReference type="EMBL" id="KAA6302961.1"/>
    </source>
</evidence>
<comment type="caution">
    <text evidence="1">The sequence shown here is derived from an EMBL/GenBank/DDBJ whole genome shotgun (WGS) entry which is preliminary data.</text>
</comment>
<dbReference type="InterPro" id="IPR007922">
    <property type="entry name" value="DciA-like"/>
</dbReference>
<proteinExistence type="predicted"/>
<dbReference type="PANTHER" id="PTHR36456:SF1">
    <property type="entry name" value="UPF0232 PROTEIN SCO3875"/>
    <property type="match status" value="1"/>
</dbReference>
<reference evidence="1 2" key="1">
    <citation type="submission" date="2019-03" db="EMBL/GenBank/DDBJ databases">
        <title>Single cell metagenomics reveals metabolic interactions within the superorganism composed of flagellate Streblomastix strix and complex community of Bacteroidetes bacteria on its surface.</title>
        <authorList>
            <person name="Treitli S.C."/>
            <person name="Kolisko M."/>
            <person name="Husnik F."/>
            <person name="Keeling P."/>
            <person name="Hampl V."/>
        </authorList>
    </citation>
    <scope>NUCLEOTIDE SEQUENCE [LARGE SCALE GENOMIC DNA]</scope>
    <source>
        <strain evidence="1">St1</strain>
    </source>
</reference>
<dbReference type="PANTHER" id="PTHR36456">
    <property type="entry name" value="UPF0232 PROTEIN SCO3875"/>
    <property type="match status" value="1"/>
</dbReference>
<gene>
    <name evidence="1" type="ORF">EZS26_000856</name>
</gene>
<protein>
    <recommendedName>
        <fullName evidence="3">DUF721 domain-containing protein</fullName>
    </recommendedName>
</protein>
<dbReference type="AlphaFoldDB" id="A0A5M8P3H8"/>
<evidence type="ECO:0000313" key="2">
    <source>
        <dbReference type="Proteomes" id="UP000324575"/>
    </source>
</evidence>
<name>A0A5M8P3H8_9BACT</name>
<dbReference type="EMBL" id="SNRX01000004">
    <property type="protein sequence ID" value="KAA6302961.1"/>
    <property type="molecule type" value="Genomic_DNA"/>
</dbReference>
<dbReference type="Proteomes" id="UP000324575">
    <property type="component" value="Unassembled WGS sequence"/>
</dbReference>
<dbReference type="Pfam" id="PF05258">
    <property type="entry name" value="DciA"/>
    <property type="match status" value="1"/>
</dbReference>
<accession>A0A5M8P3H8</accession>
<sequence>MERTNLQSIGKILEGFFDANPRMANKLAETRLINYWNTGMSPAIVRYTDNLRIRNRVLYVKLTSSVLKNELLMHRQQLVQNLNKEAGREVIDDIMFT</sequence>